<evidence type="ECO:0000313" key="2">
    <source>
        <dbReference type="EMBL" id="CAK9311670.1"/>
    </source>
</evidence>
<organism evidence="2 3">
    <name type="scientific">Citrullus colocynthis</name>
    <name type="common">colocynth</name>
    <dbReference type="NCBI Taxonomy" id="252529"/>
    <lineage>
        <taxon>Eukaryota</taxon>
        <taxon>Viridiplantae</taxon>
        <taxon>Streptophyta</taxon>
        <taxon>Embryophyta</taxon>
        <taxon>Tracheophyta</taxon>
        <taxon>Spermatophyta</taxon>
        <taxon>Magnoliopsida</taxon>
        <taxon>eudicotyledons</taxon>
        <taxon>Gunneridae</taxon>
        <taxon>Pentapetalae</taxon>
        <taxon>rosids</taxon>
        <taxon>fabids</taxon>
        <taxon>Cucurbitales</taxon>
        <taxon>Cucurbitaceae</taxon>
        <taxon>Benincaseae</taxon>
        <taxon>Citrullus</taxon>
    </lineage>
</organism>
<proteinExistence type="predicted"/>
<evidence type="ECO:0000256" key="1">
    <source>
        <dbReference type="SAM" id="Phobius"/>
    </source>
</evidence>
<dbReference type="Proteomes" id="UP001642487">
    <property type="component" value="Chromosome 10"/>
</dbReference>
<gene>
    <name evidence="2" type="ORF">CITCOLO1_LOCUS3333</name>
</gene>
<keyword evidence="3" id="KW-1185">Reference proteome</keyword>
<accession>A0ABP0XU26</accession>
<keyword evidence="1" id="KW-0472">Membrane</keyword>
<sequence>MLSVVAHLWPPLIFNSSTSSRGSHCVLIGILDFCGILSVTVATGLFVEIKRCFAWSGLTAARVRALLTERVHTICDASLDLQCGEELRPSCVAVHQL</sequence>
<name>A0ABP0XU26_9ROSI</name>
<keyword evidence="1" id="KW-0812">Transmembrane</keyword>
<feature type="transmembrane region" description="Helical" evidence="1">
    <location>
        <begin position="26"/>
        <end position="47"/>
    </location>
</feature>
<dbReference type="EMBL" id="OZ021744">
    <property type="protein sequence ID" value="CAK9311670.1"/>
    <property type="molecule type" value="Genomic_DNA"/>
</dbReference>
<reference evidence="2 3" key="1">
    <citation type="submission" date="2024-03" db="EMBL/GenBank/DDBJ databases">
        <authorList>
            <person name="Gkanogiannis A."/>
            <person name="Becerra Lopez-Lavalle L."/>
        </authorList>
    </citation>
    <scope>NUCLEOTIDE SEQUENCE [LARGE SCALE GENOMIC DNA]</scope>
</reference>
<keyword evidence="1" id="KW-1133">Transmembrane helix</keyword>
<protein>
    <submittedName>
        <fullName evidence="2">Uncharacterized protein</fullName>
    </submittedName>
</protein>
<evidence type="ECO:0000313" key="3">
    <source>
        <dbReference type="Proteomes" id="UP001642487"/>
    </source>
</evidence>